<proteinExistence type="predicted"/>
<dbReference type="RefSeq" id="WP_218577883.1">
    <property type="nucleotide sequence ID" value="NZ_BLPG01000002.1"/>
</dbReference>
<accession>A0A6V8LM31</accession>
<gene>
    <name evidence="1" type="ORF">Prum_095500</name>
</gene>
<evidence type="ECO:0000313" key="1">
    <source>
        <dbReference type="EMBL" id="GFJ95908.1"/>
    </source>
</evidence>
<organism evidence="1 2">
    <name type="scientific">Phytohabitans rumicis</name>
    <dbReference type="NCBI Taxonomy" id="1076125"/>
    <lineage>
        <taxon>Bacteria</taxon>
        <taxon>Bacillati</taxon>
        <taxon>Actinomycetota</taxon>
        <taxon>Actinomycetes</taxon>
        <taxon>Micromonosporales</taxon>
        <taxon>Micromonosporaceae</taxon>
    </lineage>
</organism>
<evidence type="ECO:0000313" key="2">
    <source>
        <dbReference type="Proteomes" id="UP000482960"/>
    </source>
</evidence>
<protein>
    <recommendedName>
        <fullName evidence="3">CBM6 domain-containing protein</fullName>
    </recommendedName>
</protein>
<dbReference type="Proteomes" id="UP000482960">
    <property type="component" value="Unassembled WGS sequence"/>
</dbReference>
<keyword evidence="2" id="KW-1185">Reference proteome</keyword>
<name>A0A6V8LM31_9ACTN</name>
<dbReference type="Gene3D" id="2.60.120.260">
    <property type="entry name" value="Galactose-binding domain-like"/>
    <property type="match status" value="1"/>
</dbReference>
<reference evidence="1 2" key="2">
    <citation type="submission" date="2020-03" db="EMBL/GenBank/DDBJ databases">
        <authorList>
            <person name="Ichikawa N."/>
            <person name="Kimura A."/>
            <person name="Kitahashi Y."/>
            <person name="Uohara A."/>
        </authorList>
    </citation>
    <scope>NUCLEOTIDE SEQUENCE [LARGE SCALE GENOMIC DNA]</scope>
    <source>
        <strain evidence="1 2">NBRC 108638</strain>
    </source>
</reference>
<reference evidence="1 2" key="1">
    <citation type="submission" date="2020-03" db="EMBL/GenBank/DDBJ databases">
        <title>Whole genome shotgun sequence of Phytohabitans rumicis NBRC 108638.</title>
        <authorList>
            <person name="Komaki H."/>
            <person name="Tamura T."/>
        </authorList>
    </citation>
    <scope>NUCLEOTIDE SEQUENCE [LARGE SCALE GENOMIC DNA]</scope>
    <source>
        <strain evidence="1 2">NBRC 108638</strain>
    </source>
</reference>
<dbReference type="AlphaFoldDB" id="A0A6V8LM31"/>
<sequence>MNGRPVATVKAKGAGAWRSTVRVHLSQGINEVEVRSKTGILLRELTTTRTPQADTAAVTVQGEDTIRHGTAVVNTYPDGSGSNASGLKGVGFVGNGAGNTFEVPRGPGFDKPGDYNIAVTYANAELSGRHDYNPQVVDRRLEVTETGGGSAYAYFRYTYAWNSFLERTIPVRLTTAGGSLVFGNPTAYAPDIDKVVIAPLTVGTPTTSPTR</sequence>
<dbReference type="EMBL" id="BLPG01000002">
    <property type="protein sequence ID" value="GFJ95908.1"/>
    <property type="molecule type" value="Genomic_DNA"/>
</dbReference>
<evidence type="ECO:0008006" key="3">
    <source>
        <dbReference type="Google" id="ProtNLM"/>
    </source>
</evidence>
<comment type="caution">
    <text evidence="1">The sequence shown here is derived from an EMBL/GenBank/DDBJ whole genome shotgun (WGS) entry which is preliminary data.</text>
</comment>